<protein>
    <submittedName>
        <fullName evidence="5">Helix-turn-helix transcriptional regulator</fullName>
    </submittedName>
</protein>
<dbReference type="PANTHER" id="PTHR46797:SF23">
    <property type="entry name" value="HTH-TYPE TRANSCRIPTIONAL REGULATOR SUTR"/>
    <property type="match status" value="1"/>
</dbReference>
<evidence type="ECO:0000256" key="3">
    <source>
        <dbReference type="ARBA" id="ARBA00023163"/>
    </source>
</evidence>
<accession>A0ABY9YMW4</accession>
<keyword evidence="6" id="KW-1185">Reference proteome</keyword>
<keyword evidence="3" id="KW-0804">Transcription</keyword>
<evidence type="ECO:0000313" key="5">
    <source>
        <dbReference type="EMBL" id="WNH52053.1"/>
    </source>
</evidence>
<evidence type="ECO:0000256" key="2">
    <source>
        <dbReference type="ARBA" id="ARBA00023125"/>
    </source>
</evidence>
<keyword evidence="1" id="KW-0805">Transcription regulation</keyword>
<reference evidence="5 6" key="1">
    <citation type="submission" date="2022-12" db="EMBL/GenBank/DDBJ databases">
        <title>Two new species, Stenotrophomonas aracearum and Stenotrophomonas oahuensis, isolated from Anthurium (Araceae family) in Hawaii.</title>
        <authorList>
            <person name="Chunag S.C."/>
            <person name="Dobhal S."/>
            <person name="Alvarez A."/>
            <person name="Arif M."/>
        </authorList>
    </citation>
    <scope>NUCLEOTIDE SEQUENCE [LARGE SCALE GENOMIC DNA]</scope>
    <source>
        <strain evidence="5 6">A5586</strain>
    </source>
</reference>
<dbReference type="PROSITE" id="PS50943">
    <property type="entry name" value="HTH_CROC1"/>
    <property type="match status" value="1"/>
</dbReference>
<organism evidence="5 6">
    <name type="scientific">Stenotrophomonas oahuensis</name>
    <dbReference type="NCBI Taxonomy" id="3003271"/>
    <lineage>
        <taxon>Bacteria</taxon>
        <taxon>Pseudomonadati</taxon>
        <taxon>Pseudomonadota</taxon>
        <taxon>Gammaproteobacteria</taxon>
        <taxon>Lysobacterales</taxon>
        <taxon>Lysobacteraceae</taxon>
        <taxon>Stenotrophomonas</taxon>
    </lineage>
</organism>
<keyword evidence="2" id="KW-0238">DNA-binding</keyword>
<dbReference type="InterPro" id="IPR001387">
    <property type="entry name" value="Cro/C1-type_HTH"/>
</dbReference>
<dbReference type="InterPro" id="IPR010982">
    <property type="entry name" value="Lambda_DNA-bd_dom_sf"/>
</dbReference>
<dbReference type="Gene3D" id="1.10.260.40">
    <property type="entry name" value="lambda repressor-like DNA-binding domains"/>
    <property type="match status" value="1"/>
</dbReference>
<dbReference type="SUPFAM" id="SSF47413">
    <property type="entry name" value="lambda repressor-like DNA-binding domains"/>
    <property type="match status" value="1"/>
</dbReference>
<dbReference type="EMBL" id="CP115541">
    <property type="protein sequence ID" value="WNH52053.1"/>
    <property type="molecule type" value="Genomic_DNA"/>
</dbReference>
<dbReference type="Pfam" id="PF01381">
    <property type="entry name" value="HTH_3"/>
    <property type="match status" value="1"/>
</dbReference>
<dbReference type="InterPro" id="IPR050807">
    <property type="entry name" value="TransReg_Diox_bact_type"/>
</dbReference>
<dbReference type="Proteomes" id="UP001302072">
    <property type="component" value="Chromosome"/>
</dbReference>
<feature type="domain" description="HTH cro/C1-type" evidence="4">
    <location>
        <begin position="14"/>
        <end position="68"/>
    </location>
</feature>
<sequence>MQEQNIALRLGAAIRTSRLATGSSQERFADAISMHRAYYSAIERGEKNITIVTLARLADGLGLRPSELLAAAGL</sequence>
<evidence type="ECO:0000259" key="4">
    <source>
        <dbReference type="PROSITE" id="PS50943"/>
    </source>
</evidence>
<dbReference type="SMART" id="SM00530">
    <property type="entry name" value="HTH_XRE"/>
    <property type="match status" value="1"/>
</dbReference>
<dbReference type="CDD" id="cd00093">
    <property type="entry name" value="HTH_XRE"/>
    <property type="match status" value="1"/>
</dbReference>
<dbReference type="PANTHER" id="PTHR46797">
    <property type="entry name" value="HTH-TYPE TRANSCRIPTIONAL REGULATOR"/>
    <property type="match status" value="1"/>
</dbReference>
<gene>
    <name evidence="5" type="ORF">PDM29_17175</name>
</gene>
<dbReference type="RefSeq" id="WP_262246292.1">
    <property type="nucleotide sequence ID" value="NZ_CP115541.1"/>
</dbReference>
<evidence type="ECO:0000313" key="6">
    <source>
        <dbReference type="Proteomes" id="UP001302072"/>
    </source>
</evidence>
<evidence type="ECO:0000256" key="1">
    <source>
        <dbReference type="ARBA" id="ARBA00023015"/>
    </source>
</evidence>
<name>A0ABY9YMW4_9GAMM</name>
<proteinExistence type="predicted"/>